<dbReference type="EMBL" id="SMSJ01000143">
    <property type="protein sequence ID" value="TDH58210.1"/>
    <property type="molecule type" value="Genomic_DNA"/>
</dbReference>
<name>A0A4R5Q5Q1_9PROT</name>
<proteinExistence type="predicted"/>
<dbReference type="AlphaFoldDB" id="A0A4R5Q5Q1"/>
<dbReference type="Proteomes" id="UP000295096">
    <property type="component" value="Unassembled WGS sequence"/>
</dbReference>
<gene>
    <name evidence="2" type="ORF">E2C06_33795</name>
</gene>
<evidence type="ECO:0000259" key="1">
    <source>
        <dbReference type="Pfam" id="PF04168"/>
    </source>
</evidence>
<protein>
    <recommendedName>
        <fullName evidence="1">DUF403 domain-containing protein</fullName>
    </recommendedName>
</protein>
<dbReference type="Pfam" id="PF04168">
    <property type="entry name" value="Alpha-E"/>
    <property type="match status" value="1"/>
</dbReference>
<comment type="caution">
    <text evidence="2">The sequence shown here is derived from an EMBL/GenBank/DDBJ whole genome shotgun (WGS) entry which is preliminary data.</text>
</comment>
<evidence type="ECO:0000313" key="3">
    <source>
        <dbReference type="Proteomes" id="UP000295096"/>
    </source>
</evidence>
<keyword evidence="3" id="KW-1185">Reference proteome</keyword>
<organism evidence="2 3">
    <name type="scientific">Dankookia rubra</name>
    <dbReference type="NCBI Taxonomy" id="1442381"/>
    <lineage>
        <taxon>Bacteria</taxon>
        <taxon>Pseudomonadati</taxon>
        <taxon>Pseudomonadota</taxon>
        <taxon>Alphaproteobacteria</taxon>
        <taxon>Acetobacterales</taxon>
        <taxon>Roseomonadaceae</taxon>
        <taxon>Dankookia</taxon>
    </lineage>
</organism>
<accession>A0A4R5Q5Q1</accession>
<feature type="domain" description="DUF403" evidence="1">
    <location>
        <begin position="1"/>
        <end position="65"/>
    </location>
</feature>
<evidence type="ECO:0000313" key="2">
    <source>
        <dbReference type="EMBL" id="TDH58210.1"/>
    </source>
</evidence>
<dbReference type="OrthoDB" id="9803532at2"/>
<reference evidence="2 3" key="1">
    <citation type="journal article" date="2016" name="J. Microbiol.">
        <title>Dankookia rubra gen. nov., sp. nov., an alphaproteobacterium isolated from sediment of a shallow stream.</title>
        <authorList>
            <person name="Kim W.H."/>
            <person name="Kim D.H."/>
            <person name="Kang K."/>
            <person name="Ahn T.Y."/>
        </authorList>
    </citation>
    <scope>NUCLEOTIDE SEQUENCE [LARGE SCALE GENOMIC DNA]</scope>
    <source>
        <strain evidence="2 3">JCM30602</strain>
    </source>
</reference>
<dbReference type="InterPro" id="IPR007296">
    <property type="entry name" value="DUF403"/>
</dbReference>
<sequence length="71" mass="8258">MFWLARYVERAENLARILDVDATFARNQRGDQDWLPVLQLNADETRFAEAHDAPTAESVLHFYLLIRPGRS</sequence>